<keyword evidence="1" id="KW-0812">Transmembrane</keyword>
<dbReference type="InParanoid" id="A0A6P7GUH2"/>
<name>A0A6P7GUH2_DIAVI</name>
<gene>
    <name evidence="2" type="primary">LOC114342427</name>
</gene>
<organism evidence="2">
    <name type="scientific">Diabrotica virgifera virgifera</name>
    <name type="common">western corn rootworm</name>
    <dbReference type="NCBI Taxonomy" id="50390"/>
    <lineage>
        <taxon>Eukaryota</taxon>
        <taxon>Metazoa</taxon>
        <taxon>Ecdysozoa</taxon>
        <taxon>Arthropoda</taxon>
        <taxon>Hexapoda</taxon>
        <taxon>Insecta</taxon>
        <taxon>Pterygota</taxon>
        <taxon>Neoptera</taxon>
        <taxon>Endopterygota</taxon>
        <taxon>Coleoptera</taxon>
        <taxon>Polyphaga</taxon>
        <taxon>Cucujiformia</taxon>
        <taxon>Chrysomeloidea</taxon>
        <taxon>Chrysomelidae</taxon>
        <taxon>Galerucinae</taxon>
        <taxon>Diabroticina</taxon>
        <taxon>Diabroticites</taxon>
        <taxon>Diabrotica</taxon>
    </lineage>
</organism>
<feature type="transmembrane region" description="Helical" evidence="1">
    <location>
        <begin position="25"/>
        <end position="45"/>
    </location>
</feature>
<evidence type="ECO:0000313" key="2">
    <source>
        <dbReference type="RefSeq" id="XP_028149038.1"/>
    </source>
</evidence>
<proteinExistence type="predicted"/>
<keyword evidence="1" id="KW-1133">Transmembrane helix</keyword>
<dbReference type="RefSeq" id="XP_028149038.1">
    <property type="nucleotide sequence ID" value="XM_028293237.1"/>
</dbReference>
<evidence type="ECO:0000256" key="1">
    <source>
        <dbReference type="SAM" id="Phobius"/>
    </source>
</evidence>
<sequence length="234" mass="27341">MDQFFLSNSDVRLRLSFKSNNRGNAVILVFFMKVVCLFNNILLFYNRKKYIMTGRGKVLVELCRNKSMCEDYENNELFLINNNVPTEVQLNHKTNESTAVDNNSSSIIIITENDNMSSHPSDVNYENVDELYSEEVYHEDFSDHDPVKDPDYVPDMSDVKQEETEQVEMVPNIVNEIQLPVLQTDLNDINVEVQQNGRKRKRNVDLWKTSIRKVKKEAGKEYSDAVKPKRHKRQ</sequence>
<keyword evidence="1" id="KW-0472">Membrane</keyword>
<dbReference type="AlphaFoldDB" id="A0A6P7GUH2"/>
<reference evidence="2" key="1">
    <citation type="submission" date="2025-08" db="UniProtKB">
        <authorList>
            <consortium name="RefSeq"/>
        </authorList>
    </citation>
    <scope>IDENTIFICATION</scope>
    <source>
        <tissue evidence="2">Whole insect</tissue>
    </source>
</reference>
<protein>
    <submittedName>
        <fullName evidence="2">Uncharacterized protein LOC114342427</fullName>
    </submittedName>
</protein>
<accession>A0A6P7GUH2</accession>